<gene>
    <name evidence="15" type="ORF">DXT99_03410</name>
</gene>
<dbReference type="Pfam" id="PF02485">
    <property type="entry name" value="Branch"/>
    <property type="match status" value="1"/>
</dbReference>
<evidence type="ECO:0000256" key="9">
    <source>
        <dbReference type="ARBA" id="ARBA00022989"/>
    </source>
</evidence>
<keyword evidence="9" id="KW-1133">Transmembrane helix</keyword>
<dbReference type="PANTHER" id="PTHR46025">
    <property type="entry name" value="XYLOSYLTRANSFERASE OXT"/>
    <property type="match status" value="1"/>
</dbReference>
<evidence type="ECO:0000256" key="12">
    <source>
        <dbReference type="ARBA" id="ARBA00023157"/>
    </source>
</evidence>
<dbReference type="InterPro" id="IPR003406">
    <property type="entry name" value="Glyco_trans_14"/>
</dbReference>
<dbReference type="InterPro" id="IPR043538">
    <property type="entry name" value="XYLT"/>
</dbReference>
<comment type="subcellular location">
    <subcellularLocation>
        <location evidence="2">Endoplasmic reticulum membrane</location>
        <topology evidence="2">Single-pass type II membrane protein</topology>
    </subcellularLocation>
    <subcellularLocation>
        <location evidence="1">Golgi apparatus membrane</location>
        <topology evidence="1">Single-pass type II membrane protein</topology>
    </subcellularLocation>
</comment>
<dbReference type="OrthoDB" id="7943907at2"/>
<keyword evidence="11" id="KW-0472">Membrane</keyword>
<reference evidence="16" key="1">
    <citation type="submission" date="2018-08" db="EMBL/GenBank/DDBJ databases">
        <authorList>
            <person name="Liu Z.-W."/>
            <person name="Du Z.-J."/>
        </authorList>
    </citation>
    <scope>NUCLEOTIDE SEQUENCE [LARGE SCALE GENOMIC DNA]</scope>
    <source>
        <strain evidence="16">H4X</strain>
    </source>
</reference>
<evidence type="ECO:0000256" key="1">
    <source>
        <dbReference type="ARBA" id="ARBA00004323"/>
    </source>
</evidence>
<keyword evidence="5" id="KW-0812">Transmembrane</keyword>
<dbReference type="EMBL" id="QRGR01000003">
    <property type="protein sequence ID" value="RDV16840.1"/>
    <property type="molecule type" value="Genomic_DNA"/>
</dbReference>
<keyword evidence="7" id="KW-0256">Endoplasmic reticulum</keyword>
<keyword evidence="10" id="KW-0333">Golgi apparatus</keyword>
<evidence type="ECO:0000256" key="3">
    <source>
        <dbReference type="ARBA" id="ARBA00022676"/>
    </source>
</evidence>
<evidence type="ECO:0000256" key="4">
    <source>
        <dbReference type="ARBA" id="ARBA00022679"/>
    </source>
</evidence>
<dbReference type="GO" id="GO:0050650">
    <property type="term" value="P:chondroitin sulfate proteoglycan biosynthetic process"/>
    <property type="evidence" value="ECO:0007669"/>
    <property type="project" value="TreeGrafter"/>
</dbReference>
<keyword evidence="3" id="KW-0328">Glycosyltransferase</keyword>
<evidence type="ECO:0000256" key="6">
    <source>
        <dbReference type="ARBA" id="ARBA00022723"/>
    </source>
</evidence>
<evidence type="ECO:0000256" key="2">
    <source>
        <dbReference type="ARBA" id="ARBA00004648"/>
    </source>
</evidence>
<proteinExistence type="predicted"/>
<keyword evidence="12" id="KW-1015">Disulfide bond</keyword>
<evidence type="ECO:0000256" key="14">
    <source>
        <dbReference type="ARBA" id="ARBA00042865"/>
    </source>
</evidence>
<evidence type="ECO:0000256" key="10">
    <source>
        <dbReference type="ARBA" id="ARBA00023034"/>
    </source>
</evidence>
<dbReference type="RefSeq" id="WP_115564114.1">
    <property type="nucleotide sequence ID" value="NZ_QRGR01000003.1"/>
</dbReference>
<dbReference type="PANTHER" id="PTHR46025:SF3">
    <property type="entry name" value="XYLOSYLTRANSFERASE OXT"/>
    <property type="match status" value="1"/>
</dbReference>
<dbReference type="GO" id="GO:0016020">
    <property type="term" value="C:membrane"/>
    <property type="evidence" value="ECO:0007669"/>
    <property type="project" value="InterPro"/>
</dbReference>
<evidence type="ECO:0000256" key="11">
    <source>
        <dbReference type="ARBA" id="ARBA00023136"/>
    </source>
</evidence>
<evidence type="ECO:0000313" key="15">
    <source>
        <dbReference type="EMBL" id="RDV16840.1"/>
    </source>
</evidence>
<dbReference type="AlphaFoldDB" id="A0A3D8LHD1"/>
<dbReference type="GO" id="GO:0030158">
    <property type="term" value="F:protein xylosyltransferase activity"/>
    <property type="evidence" value="ECO:0007669"/>
    <property type="project" value="InterPro"/>
</dbReference>
<dbReference type="Proteomes" id="UP000256708">
    <property type="component" value="Unassembled WGS sequence"/>
</dbReference>
<evidence type="ECO:0000256" key="8">
    <source>
        <dbReference type="ARBA" id="ARBA00022968"/>
    </source>
</evidence>
<keyword evidence="6" id="KW-0479">Metal-binding</keyword>
<keyword evidence="16" id="KW-1185">Reference proteome</keyword>
<evidence type="ECO:0000256" key="5">
    <source>
        <dbReference type="ARBA" id="ARBA00022692"/>
    </source>
</evidence>
<keyword evidence="4" id="KW-0808">Transferase</keyword>
<sequence length="291" mass="34444">MKRIAYLLFAHDNFKHLERLIEALNDKNVHFYLHIDKKSQLPEHLELIENVTFIKSRLKIYWAGFSLVKATMNLLTEAIKEKYDYYIVISGADYPIRPNNSLYKRLEEGGEYISIRKGFSVDKPQKRISQFYYEYYDRRNHGSLRTYIFSKLEAFCSKMVKRKFPFGDIYHGPDWYGLSHNCVTYIISFMENNPEFVKYYSTTLFPSESIFHTIIGNSKFKSEVKMYLTFTEWANSPSPGIINEKHIDIMKNQSVFKTTEGEYTPFFARKFDDTSGDLIKKINKELRNESS</sequence>
<evidence type="ECO:0000256" key="13">
    <source>
        <dbReference type="ARBA" id="ARBA00023180"/>
    </source>
</evidence>
<name>A0A3D8LHD1_9BACT</name>
<keyword evidence="8" id="KW-0735">Signal-anchor</keyword>
<keyword evidence="13" id="KW-0325">Glycoprotein</keyword>
<dbReference type="GO" id="GO:0015012">
    <property type="term" value="P:heparan sulfate proteoglycan biosynthetic process"/>
    <property type="evidence" value="ECO:0007669"/>
    <property type="project" value="TreeGrafter"/>
</dbReference>
<evidence type="ECO:0000256" key="7">
    <source>
        <dbReference type="ARBA" id="ARBA00022824"/>
    </source>
</evidence>
<dbReference type="GO" id="GO:0046872">
    <property type="term" value="F:metal ion binding"/>
    <property type="evidence" value="ECO:0007669"/>
    <property type="project" value="UniProtKB-KW"/>
</dbReference>
<evidence type="ECO:0000313" key="16">
    <source>
        <dbReference type="Proteomes" id="UP000256708"/>
    </source>
</evidence>
<organism evidence="15 16">
    <name type="scientific">Pontibacter diazotrophicus</name>
    <dbReference type="NCBI Taxonomy" id="1400979"/>
    <lineage>
        <taxon>Bacteria</taxon>
        <taxon>Pseudomonadati</taxon>
        <taxon>Bacteroidota</taxon>
        <taxon>Cytophagia</taxon>
        <taxon>Cytophagales</taxon>
        <taxon>Hymenobacteraceae</taxon>
        <taxon>Pontibacter</taxon>
    </lineage>
</organism>
<comment type="caution">
    <text evidence="15">The sequence shown here is derived from an EMBL/GenBank/DDBJ whole genome shotgun (WGS) entry which is preliminary data.</text>
</comment>
<protein>
    <recommendedName>
        <fullName evidence="14">Peptide O-xylosyltransferase</fullName>
    </recommendedName>
</protein>
<accession>A0A3D8LHD1</accession>